<evidence type="ECO:0000313" key="6">
    <source>
        <dbReference type="EMBL" id="SCL33523.1"/>
    </source>
</evidence>
<dbReference type="InterPro" id="IPR050361">
    <property type="entry name" value="MPP/UQCRC_Complex"/>
</dbReference>
<dbReference type="PROSITE" id="PS00143">
    <property type="entry name" value="INSULINASE"/>
    <property type="match status" value="1"/>
</dbReference>
<evidence type="ECO:0000256" key="2">
    <source>
        <dbReference type="RuleBase" id="RU004447"/>
    </source>
</evidence>
<dbReference type="EMBL" id="FMHW01000002">
    <property type="protein sequence ID" value="SCL33523.1"/>
    <property type="molecule type" value="Genomic_DNA"/>
</dbReference>
<evidence type="ECO:0000313" key="7">
    <source>
        <dbReference type="Proteomes" id="UP000198959"/>
    </source>
</evidence>
<name>A0A1C6SW66_9ACTN</name>
<evidence type="ECO:0000256" key="1">
    <source>
        <dbReference type="ARBA" id="ARBA00007261"/>
    </source>
</evidence>
<dbReference type="STRING" id="145854.GA0074692_3591"/>
<evidence type="ECO:0000256" key="3">
    <source>
        <dbReference type="SAM" id="MobiDB-lite"/>
    </source>
</evidence>
<dbReference type="AlphaFoldDB" id="A0A1C6SW66"/>
<gene>
    <name evidence="6" type="ORF">GA0074692_3591</name>
</gene>
<feature type="region of interest" description="Disordered" evidence="3">
    <location>
        <begin position="259"/>
        <end position="280"/>
    </location>
</feature>
<organism evidence="6 7">
    <name type="scientific">Micromonospora pallida</name>
    <dbReference type="NCBI Taxonomy" id="145854"/>
    <lineage>
        <taxon>Bacteria</taxon>
        <taxon>Bacillati</taxon>
        <taxon>Actinomycetota</taxon>
        <taxon>Actinomycetes</taxon>
        <taxon>Micromonosporales</taxon>
        <taxon>Micromonosporaceae</taxon>
        <taxon>Micromonospora</taxon>
    </lineage>
</organism>
<dbReference type="SUPFAM" id="SSF63411">
    <property type="entry name" value="LuxS/MPP-like metallohydrolase"/>
    <property type="match status" value="2"/>
</dbReference>
<dbReference type="FunFam" id="3.30.830.10:FF:000008">
    <property type="entry name" value="Mitochondrial-processing peptidase subunit beta"/>
    <property type="match status" value="1"/>
</dbReference>
<dbReference type="Pfam" id="PF05193">
    <property type="entry name" value="Peptidase_M16_C"/>
    <property type="match status" value="1"/>
</dbReference>
<feature type="domain" description="Peptidase M16 C-terminal" evidence="5">
    <location>
        <begin position="214"/>
        <end position="392"/>
    </location>
</feature>
<dbReference type="InterPro" id="IPR011249">
    <property type="entry name" value="Metalloenz_LuxS/M16"/>
</dbReference>
<evidence type="ECO:0000259" key="4">
    <source>
        <dbReference type="Pfam" id="PF00675"/>
    </source>
</evidence>
<accession>A0A1C6SW66</accession>
<dbReference type="PANTHER" id="PTHR11851">
    <property type="entry name" value="METALLOPROTEASE"/>
    <property type="match status" value="1"/>
</dbReference>
<feature type="domain" description="Peptidase M16 N-terminal" evidence="4">
    <location>
        <begin position="60"/>
        <end position="207"/>
    </location>
</feature>
<keyword evidence="7" id="KW-1185">Reference proteome</keyword>
<dbReference type="PANTHER" id="PTHR11851:SF49">
    <property type="entry name" value="MITOCHONDRIAL-PROCESSING PEPTIDASE SUBUNIT ALPHA"/>
    <property type="match status" value="1"/>
</dbReference>
<comment type="similarity">
    <text evidence="1 2">Belongs to the peptidase M16 family.</text>
</comment>
<dbReference type="GO" id="GO:0006508">
    <property type="term" value="P:proteolysis"/>
    <property type="evidence" value="ECO:0007669"/>
    <property type="project" value="InterPro"/>
</dbReference>
<dbReference type="GO" id="GO:0046872">
    <property type="term" value="F:metal ion binding"/>
    <property type="evidence" value="ECO:0007669"/>
    <property type="project" value="InterPro"/>
</dbReference>
<sequence length="468" mass="50194">MSRAVHAPFVTGPWGAGHRARAAGAAQPGRSTSARAVTRTLSDDPLGGTVRRTVLPSGLRVLTEAIPAMRSVSFGIWVAVGSRDETGPQSGAAHFLEHLLFKGTHKRTALDISAEIEAVGGETNAFTTKEYTCYYARVLDQDLPLAIDVMCDLVADSVLEPADVETERGVILEEIAMHDDEPGDEVHDLFAGAVYGDHPLGRLISGTEETVTPMTRRQIQGFYRKRYVAPQIVIAAAGNLDHATVVKLVRQALRDTPLDTAPASPAPCRSNRPAVRTKPPTTVVEPKETEQAHVILGCPGIDRLDERRFALGVLNNVLGGGMSSRLFQEIREQRGLAYSVYSYASQYADSGLFAIYAGCAPGKVDEVLELTRAELRRVSTDGLTEAEVARGKGMSKGSFVLGLEDTGSRMSRLAKGELLYGDLTPVDELLSRVDAVTVDDVNSLAADLLARPMSLAVVGPFGDRDFAG</sequence>
<dbReference type="Proteomes" id="UP000198959">
    <property type="component" value="Unassembled WGS sequence"/>
</dbReference>
<dbReference type="InterPro" id="IPR011765">
    <property type="entry name" value="Pept_M16_N"/>
</dbReference>
<protein>
    <submittedName>
        <fullName evidence="6">Predicted Zn-dependent peptidase</fullName>
    </submittedName>
</protein>
<reference evidence="7" key="1">
    <citation type="submission" date="2016-06" db="EMBL/GenBank/DDBJ databases">
        <authorList>
            <person name="Varghese N."/>
            <person name="Submissions Spin"/>
        </authorList>
    </citation>
    <scope>NUCLEOTIDE SEQUENCE [LARGE SCALE GENOMIC DNA]</scope>
    <source>
        <strain evidence="7">DSM 43817</strain>
    </source>
</reference>
<dbReference type="Pfam" id="PF00675">
    <property type="entry name" value="Peptidase_M16"/>
    <property type="match status" value="1"/>
</dbReference>
<dbReference type="InterPro" id="IPR007863">
    <property type="entry name" value="Peptidase_M16_C"/>
</dbReference>
<dbReference type="InterPro" id="IPR001431">
    <property type="entry name" value="Pept_M16_Zn_BS"/>
</dbReference>
<evidence type="ECO:0000259" key="5">
    <source>
        <dbReference type="Pfam" id="PF05193"/>
    </source>
</evidence>
<proteinExistence type="inferred from homology"/>
<dbReference type="Gene3D" id="3.30.830.10">
    <property type="entry name" value="Metalloenzyme, LuxS/M16 peptidase-like"/>
    <property type="match status" value="2"/>
</dbReference>
<dbReference type="GO" id="GO:0004222">
    <property type="term" value="F:metalloendopeptidase activity"/>
    <property type="evidence" value="ECO:0007669"/>
    <property type="project" value="InterPro"/>
</dbReference>